<dbReference type="EMBL" id="DQUR01000249">
    <property type="protein sequence ID" value="HIP89723.1"/>
    <property type="molecule type" value="Genomic_DNA"/>
</dbReference>
<name>A0A832ZNH5_9EURY</name>
<organism evidence="1 2">
    <name type="scientific">Thermococcus paralvinellae</name>
    <dbReference type="NCBI Taxonomy" id="582419"/>
    <lineage>
        <taxon>Archaea</taxon>
        <taxon>Methanobacteriati</taxon>
        <taxon>Methanobacteriota</taxon>
        <taxon>Thermococci</taxon>
        <taxon>Thermococcales</taxon>
        <taxon>Thermococcaceae</taxon>
        <taxon>Thermococcus</taxon>
    </lineage>
</organism>
<gene>
    <name evidence="1" type="ORF">EYH24_07450</name>
</gene>
<sequence length="69" mass="7470">MLTTLAGLSIIAFAPMDWGILAAGTSRLNAVDDKVFVRGSRSFSNLRVFKLEPQADKGRMGIGIREAKC</sequence>
<dbReference type="AlphaFoldDB" id="A0A832ZNH5"/>
<accession>A0A832ZNH5</accession>
<proteinExistence type="predicted"/>
<dbReference type="Proteomes" id="UP000653692">
    <property type="component" value="Unassembled WGS sequence"/>
</dbReference>
<reference evidence="1" key="1">
    <citation type="journal article" date="2020" name="ISME J.">
        <title>Gammaproteobacteria mediating utilization of methyl-, sulfur- and petroleum organic compounds in deep ocean hydrothermal plumes.</title>
        <authorList>
            <person name="Zhou Z."/>
            <person name="Liu Y."/>
            <person name="Pan J."/>
            <person name="Cron B.R."/>
            <person name="Toner B.M."/>
            <person name="Anantharaman K."/>
            <person name="Breier J.A."/>
            <person name="Dick G.J."/>
            <person name="Li M."/>
        </authorList>
    </citation>
    <scope>NUCLEOTIDE SEQUENCE</scope>
    <source>
        <strain evidence="1">SZUA-1476</strain>
    </source>
</reference>
<comment type="caution">
    <text evidence="1">The sequence shown here is derived from an EMBL/GenBank/DDBJ whole genome shotgun (WGS) entry which is preliminary data.</text>
</comment>
<protein>
    <submittedName>
        <fullName evidence="1">Uncharacterized protein</fullName>
    </submittedName>
</protein>
<evidence type="ECO:0000313" key="2">
    <source>
        <dbReference type="Proteomes" id="UP000653692"/>
    </source>
</evidence>
<evidence type="ECO:0000313" key="1">
    <source>
        <dbReference type="EMBL" id="HIP89723.1"/>
    </source>
</evidence>